<dbReference type="InterPro" id="IPR027304">
    <property type="entry name" value="Trigger_fact/SurA_dom_sf"/>
</dbReference>
<comment type="catalytic activity">
    <reaction evidence="1">
        <text>[protein]-peptidylproline (omega=180) = [protein]-peptidylproline (omega=0)</text>
        <dbReference type="Rhea" id="RHEA:16237"/>
        <dbReference type="Rhea" id="RHEA-COMP:10747"/>
        <dbReference type="Rhea" id="RHEA-COMP:10748"/>
        <dbReference type="ChEBI" id="CHEBI:83833"/>
        <dbReference type="ChEBI" id="CHEBI:83834"/>
        <dbReference type="EC" id="5.2.1.8"/>
    </reaction>
</comment>
<dbReference type="PANTHER" id="PTHR47245:SF2">
    <property type="entry name" value="PEPTIDYL-PROLYL CIS-TRANS ISOMERASE HP_0175-RELATED"/>
    <property type="match status" value="1"/>
</dbReference>
<evidence type="ECO:0000313" key="13">
    <source>
        <dbReference type="Proteomes" id="UP000500767"/>
    </source>
</evidence>
<evidence type="ECO:0000256" key="8">
    <source>
        <dbReference type="PROSITE-ProRule" id="PRU00278"/>
    </source>
</evidence>
<evidence type="ECO:0000256" key="2">
    <source>
        <dbReference type="ARBA" id="ARBA00007656"/>
    </source>
</evidence>
<sequence length="337" mass="35193">MRLSRPVAAITAATLLASASALSPLSAYAAPHKKEAATTPAAAAPASGDAKPANPIVASVNGDPIHLDRVRATAQTLPDEMRGMPPQMLFPMIVNQLVDQKALLIEAQKEGLQKDPEVQKTMQAAADQALQNVYLSRAVEPQITDDAIQAAYAKDYAGKTGEKEVHARHILVADEKTANDIIKQLKAGGDFAALAKKDSTDKGSAAADGDLGWFKKGDMLPDFSAAAFAMTKGQVSDKPVHTRYGWHVIQVLDTRTSTAPAFATVHDQIRQKLIQTDVRAVVEKAVAQVKVVRYNPDGTPVTDKPAPPAAAAAAGASPVPAQAAAPATPGATPPSGE</sequence>
<protein>
    <recommendedName>
        <fullName evidence="4">Parvulin-like PPIase</fullName>
        <ecNumber evidence="3">5.2.1.8</ecNumber>
    </recommendedName>
    <alternativeName>
        <fullName evidence="6">Peptidyl-prolyl cis-trans isomerase plp</fullName>
    </alternativeName>
    <alternativeName>
        <fullName evidence="7">Rotamase plp</fullName>
    </alternativeName>
</protein>
<dbReference type="InterPro" id="IPR050245">
    <property type="entry name" value="PrsA_foldase"/>
</dbReference>
<dbReference type="RefSeq" id="WP_171837104.1">
    <property type="nucleotide sequence ID" value="NZ_CP053708.1"/>
</dbReference>
<evidence type="ECO:0000313" key="12">
    <source>
        <dbReference type="EMBL" id="QKE90022.1"/>
    </source>
</evidence>
<evidence type="ECO:0000256" key="9">
    <source>
        <dbReference type="SAM" id="MobiDB-lite"/>
    </source>
</evidence>
<dbReference type="Gene3D" id="1.10.8.1040">
    <property type="match status" value="1"/>
</dbReference>
<feature type="chain" id="PRO_5026831150" description="Parvulin-like PPIase" evidence="10">
    <location>
        <begin position="30"/>
        <end position="337"/>
    </location>
</feature>
<feature type="region of interest" description="Disordered" evidence="9">
    <location>
        <begin position="295"/>
        <end position="337"/>
    </location>
</feature>
<dbReference type="Proteomes" id="UP000500767">
    <property type="component" value="Chromosome"/>
</dbReference>
<feature type="compositionally biased region" description="Low complexity" evidence="9">
    <location>
        <begin position="309"/>
        <end position="337"/>
    </location>
</feature>
<dbReference type="PANTHER" id="PTHR47245">
    <property type="entry name" value="PEPTIDYLPROLYL ISOMERASE"/>
    <property type="match status" value="1"/>
</dbReference>
<dbReference type="InterPro" id="IPR046357">
    <property type="entry name" value="PPIase_dom_sf"/>
</dbReference>
<feature type="region of interest" description="Disordered" evidence="9">
    <location>
        <begin position="39"/>
        <end position="61"/>
    </location>
</feature>
<feature type="compositionally biased region" description="Low complexity" evidence="9">
    <location>
        <begin position="39"/>
        <end position="53"/>
    </location>
</feature>
<dbReference type="SUPFAM" id="SSF109998">
    <property type="entry name" value="Triger factor/SurA peptide-binding domain-like"/>
    <property type="match status" value="1"/>
</dbReference>
<feature type="signal peptide" evidence="10">
    <location>
        <begin position="1"/>
        <end position="29"/>
    </location>
</feature>
<evidence type="ECO:0000256" key="5">
    <source>
        <dbReference type="ARBA" id="ARBA00023110"/>
    </source>
</evidence>
<evidence type="ECO:0000256" key="6">
    <source>
        <dbReference type="ARBA" id="ARBA00030642"/>
    </source>
</evidence>
<name>A0A6M8HNW4_9PROT</name>
<dbReference type="KEGG" id="lck:HN018_08145"/>
<accession>A0A6M8HNW4</accession>
<dbReference type="AlphaFoldDB" id="A0A6M8HNW4"/>
<evidence type="ECO:0000256" key="1">
    <source>
        <dbReference type="ARBA" id="ARBA00000971"/>
    </source>
</evidence>
<gene>
    <name evidence="12" type="ORF">HN018_08145</name>
</gene>
<dbReference type="GO" id="GO:0003755">
    <property type="term" value="F:peptidyl-prolyl cis-trans isomerase activity"/>
    <property type="evidence" value="ECO:0007669"/>
    <property type="project" value="UniProtKB-KW"/>
</dbReference>
<keyword evidence="10" id="KW-0732">Signal</keyword>
<reference evidence="12 13" key="1">
    <citation type="journal article" date="2014" name="World J. Microbiol. Biotechnol.">
        <title>Biodiversity and physiological characteristics of Antarctic and Arctic lichens-associated bacteria.</title>
        <authorList>
            <person name="Lee Y.M."/>
            <person name="Kim E.H."/>
            <person name="Lee H.K."/>
            <person name="Hong S.G."/>
        </authorList>
    </citation>
    <scope>NUCLEOTIDE SEQUENCE [LARGE SCALE GENOMIC DNA]</scope>
    <source>
        <strain evidence="12 13">PAMC 26569</strain>
    </source>
</reference>
<evidence type="ECO:0000256" key="7">
    <source>
        <dbReference type="ARBA" id="ARBA00031484"/>
    </source>
</evidence>
<dbReference type="Pfam" id="PF00639">
    <property type="entry name" value="Rotamase"/>
    <property type="match status" value="1"/>
</dbReference>
<dbReference type="SUPFAM" id="SSF54534">
    <property type="entry name" value="FKBP-like"/>
    <property type="match status" value="1"/>
</dbReference>
<dbReference type="PROSITE" id="PS50198">
    <property type="entry name" value="PPIC_PPIASE_2"/>
    <property type="match status" value="1"/>
</dbReference>
<feature type="domain" description="PpiC" evidence="11">
    <location>
        <begin position="162"/>
        <end position="253"/>
    </location>
</feature>
<dbReference type="InterPro" id="IPR000297">
    <property type="entry name" value="PPIase_PpiC"/>
</dbReference>
<keyword evidence="13" id="KW-1185">Reference proteome</keyword>
<proteinExistence type="inferred from homology"/>
<evidence type="ECO:0000256" key="3">
    <source>
        <dbReference type="ARBA" id="ARBA00013194"/>
    </source>
</evidence>
<evidence type="ECO:0000256" key="10">
    <source>
        <dbReference type="SAM" id="SignalP"/>
    </source>
</evidence>
<comment type="similarity">
    <text evidence="2">Belongs to the PpiC/parvulin rotamase family.</text>
</comment>
<dbReference type="Gene3D" id="3.10.50.40">
    <property type="match status" value="1"/>
</dbReference>
<dbReference type="EMBL" id="CP053708">
    <property type="protein sequence ID" value="QKE90022.1"/>
    <property type="molecule type" value="Genomic_DNA"/>
</dbReference>
<keyword evidence="8 12" id="KW-0413">Isomerase</keyword>
<keyword evidence="5 8" id="KW-0697">Rotamase</keyword>
<evidence type="ECO:0000256" key="4">
    <source>
        <dbReference type="ARBA" id="ARBA00018370"/>
    </source>
</evidence>
<evidence type="ECO:0000259" key="11">
    <source>
        <dbReference type="PROSITE" id="PS50198"/>
    </source>
</evidence>
<organism evidence="12 13">
    <name type="scientific">Lichenicola cladoniae</name>
    <dbReference type="NCBI Taxonomy" id="1484109"/>
    <lineage>
        <taxon>Bacteria</taxon>
        <taxon>Pseudomonadati</taxon>
        <taxon>Pseudomonadota</taxon>
        <taxon>Alphaproteobacteria</taxon>
        <taxon>Acetobacterales</taxon>
        <taxon>Acetobacteraceae</taxon>
        <taxon>Lichenicola</taxon>
    </lineage>
</organism>
<dbReference type="EC" id="5.2.1.8" evidence="3"/>